<keyword evidence="1" id="KW-0732">Signal</keyword>
<dbReference type="AlphaFoldDB" id="A0A5U3IHX4"/>
<accession>A0A5U3IHX4</accession>
<feature type="chain" id="PRO_5024976775" description="Fimbrial protein" evidence="1">
    <location>
        <begin position="23"/>
        <end position="158"/>
    </location>
</feature>
<proteinExistence type="predicted"/>
<protein>
    <recommendedName>
        <fullName evidence="3">Fimbrial protein</fullName>
    </recommendedName>
</protein>
<dbReference type="EMBL" id="AAGLUV010000010">
    <property type="protein sequence ID" value="EBP4584913.1"/>
    <property type="molecule type" value="Genomic_DNA"/>
</dbReference>
<dbReference type="Proteomes" id="UP000839610">
    <property type="component" value="Unassembled WGS sequence"/>
</dbReference>
<organism evidence="2">
    <name type="scientific">Salmonella enterica</name>
    <name type="common">Salmonella choleraesuis</name>
    <dbReference type="NCBI Taxonomy" id="28901"/>
    <lineage>
        <taxon>Bacteria</taxon>
        <taxon>Pseudomonadati</taxon>
        <taxon>Pseudomonadota</taxon>
        <taxon>Gammaproteobacteria</taxon>
        <taxon>Enterobacterales</taxon>
        <taxon>Enterobacteriaceae</taxon>
        <taxon>Salmonella</taxon>
    </lineage>
</organism>
<evidence type="ECO:0000313" key="2">
    <source>
        <dbReference type="EMBL" id="EBP4584913.1"/>
    </source>
</evidence>
<evidence type="ECO:0008006" key="3">
    <source>
        <dbReference type="Google" id="ProtNLM"/>
    </source>
</evidence>
<reference evidence="2" key="1">
    <citation type="submission" date="2018-07" db="EMBL/GenBank/DDBJ databases">
        <authorList>
            <consortium name="GenomeTrakr network: Whole genome sequencing for foodborne pathogen traceback"/>
        </authorList>
    </citation>
    <scope>NUCLEOTIDE SEQUENCE [LARGE SCALE GENOMIC DNA]</scope>
    <source>
        <strain evidence="2">FDA00008842</strain>
    </source>
</reference>
<comment type="caution">
    <text evidence="2">The sequence shown here is derived from an EMBL/GenBank/DDBJ whole genome shotgun (WGS) entry which is preliminary data.</text>
</comment>
<name>A0A5U3IHX4_SALER</name>
<evidence type="ECO:0000256" key="1">
    <source>
        <dbReference type="SAM" id="SignalP"/>
    </source>
</evidence>
<sequence>MKKLIIAAGIAAATMASFGASAVTYTSYASVNTEVTGTTGFLVTASNKSIDVDAFKADTTVLGTFNVTAPVGADKFTLSDIHAHNYPSGYKVKIGTGSCVATLGEDGKDATFGNSNVCDFTSHSGVAQDLNVTNNGGFSGPVAPGVRTLTVKFTSEVN</sequence>
<gene>
    <name evidence="2" type="ORF">VH79_17185</name>
</gene>
<feature type="signal peptide" evidence="1">
    <location>
        <begin position="1"/>
        <end position="22"/>
    </location>
</feature>